<evidence type="ECO:0000256" key="4">
    <source>
        <dbReference type="ARBA" id="ARBA00023002"/>
    </source>
</evidence>
<keyword evidence="2" id="KW-0285">Flavoprotein</keyword>
<dbReference type="EMBL" id="BAABCN010000002">
    <property type="protein sequence ID" value="GAA3861172.1"/>
    <property type="molecule type" value="Genomic_DNA"/>
</dbReference>
<evidence type="ECO:0000256" key="3">
    <source>
        <dbReference type="ARBA" id="ARBA00022827"/>
    </source>
</evidence>
<dbReference type="SUPFAM" id="SSF51905">
    <property type="entry name" value="FAD/NAD(P)-binding domain"/>
    <property type="match status" value="1"/>
</dbReference>
<organism evidence="6 7">
    <name type="scientific">Leifsonia kafniensis</name>
    <dbReference type="NCBI Taxonomy" id="475957"/>
    <lineage>
        <taxon>Bacteria</taxon>
        <taxon>Bacillati</taxon>
        <taxon>Actinomycetota</taxon>
        <taxon>Actinomycetes</taxon>
        <taxon>Micrococcales</taxon>
        <taxon>Microbacteriaceae</taxon>
        <taxon>Leifsonia</taxon>
    </lineage>
</organism>
<reference evidence="7" key="1">
    <citation type="journal article" date="2019" name="Int. J. Syst. Evol. Microbiol.">
        <title>The Global Catalogue of Microorganisms (GCM) 10K type strain sequencing project: providing services to taxonomists for standard genome sequencing and annotation.</title>
        <authorList>
            <consortium name="The Broad Institute Genomics Platform"/>
            <consortium name="The Broad Institute Genome Sequencing Center for Infectious Disease"/>
            <person name="Wu L."/>
            <person name="Ma J."/>
        </authorList>
    </citation>
    <scope>NUCLEOTIDE SEQUENCE [LARGE SCALE GENOMIC DNA]</scope>
    <source>
        <strain evidence="7">JCM 17021</strain>
    </source>
</reference>
<keyword evidence="4" id="KW-0560">Oxidoreductase</keyword>
<comment type="cofactor">
    <cofactor evidence="1">
        <name>FAD</name>
        <dbReference type="ChEBI" id="CHEBI:57692"/>
    </cofactor>
</comment>
<evidence type="ECO:0000256" key="2">
    <source>
        <dbReference type="ARBA" id="ARBA00022630"/>
    </source>
</evidence>
<accession>A0ABP7K015</accession>
<dbReference type="InterPro" id="IPR050315">
    <property type="entry name" value="FAD-oxidoreductase_2"/>
</dbReference>
<dbReference type="Gene3D" id="3.90.700.10">
    <property type="entry name" value="Succinate dehydrogenase/fumarate reductase flavoprotein, catalytic domain"/>
    <property type="match status" value="1"/>
</dbReference>
<dbReference type="PANTHER" id="PTHR43400:SF10">
    <property type="entry name" value="3-OXOSTEROID 1-DEHYDROGENASE"/>
    <property type="match status" value="1"/>
</dbReference>
<evidence type="ECO:0000313" key="7">
    <source>
        <dbReference type="Proteomes" id="UP001501803"/>
    </source>
</evidence>
<evidence type="ECO:0000313" key="6">
    <source>
        <dbReference type="EMBL" id="GAA3861172.1"/>
    </source>
</evidence>
<evidence type="ECO:0000259" key="5">
    <source>
        <dbReference type="Pfam" id="PF00890"/>
    </source>
</evidence>
<dbReference type="Pfam" id="PF00890">
    <property type="entry name" value="FAD_binding_2"/>
    <property type="match status" value="1"/>
</dbReference>
<dbReference type="RefSeq" id="WP_345061384.1">
    <property type="nucleotide sequence ID" value="NZ_BAABCN010000002.1"/>
</dbReference>
<evidence type="ECO:0000256" key="1">
    <source>
        <dbReference type="ARBA" id="ARBA00001974"/>
    </source>
</evidence>
<proteinExistence type="predicted"/>
<dbReference type="Proteomes" id="UP001501803">
    <property type="component" value="Unassembled WGS sequence"/>
</dbReference>
<dbReference type="PRINTS" id="PR00368">
    <property type="entry name" value="FADPNR"/>
</dbReference>
<dbReference type="PANTHER" id="PTHR43400">
    <property type="entry name" value="FUMARATE REDUCTASE"/>
    <property type="match status" value="1"/>
</dbReference>
<dbReference type="InterPro" id="IPR003953">
    <property type="entry name" value="FAD-dep_OxRdtase_2_FAD-bd"/>
</dbReference>
<dbReference type="InterPro" id="IPR027477">
    <property type="entry name" value="Succ_DH/fumarate_Rdtase_cat_sf"/>
</dbReference>
<keyword evidence="3" id="KW-0274">FAD</keyword>
<dbReference type="Gene3D" id="3.50.50.60">
    <property type="entry name" value="FAD/NAD(P)-binding domain"/>
    <property type="match status" value="1"/>
</dbReference>
<gene>
    <name evidence="6" type="ORF">GCM10022381_01910</name>
</gene>
<feature type="domain" description="FAD-dependent oxidoreductase 2 FAD-binding" evidence="5">
    <location>
        <begin position="7"/>
        <end position="437"/>
    </location>
</feature>
<comment type="caution">
    <text evidence="6">The sequence shown here is derived from an EMBL/GenBank/DDBJ whole genome shotgun (WGS) entry which is preliminary data.</text>
</comment>
<dbReference type="InterPro" id="IPR036188">
    <property type="entry name" value="FAD/NAD-bd_sf"/>
</dbReference>
<keyword evidence="7" id="KW-1185">Reference proteome</keyword>
<dbReference type="SUPFAM" id="SSF56425">
    <property type="entry name" value="Succinate dehydrogenase/fumarate reductase flavoprotein, catalytic domain"/>
    <property type="match status" value="1"/>
</dbReference>
<protein>
    <submittedName>
        <fullName evidence="6">FAD-dependent oxidoreductase</fullName>
    </submittedName>
</protein>
<sequence length="467" mass="49106">MSTLNCDLLVLGSGIAGQTAATHAAEAGLNVILAEKTAALGGSTVMSGGWFAFSGTEEQRAAGVDDSAELFLRDMQEVGEYRNDPALLHAYLDHQDETYRWLKEHGVVFREVEISSGQSAKRGHNTAITDVMATLHDQFAAAGGTTLLEHRATKLLTDADGRVTGTRLSGPKGDSEVTARFGVVLATGGFSRGTELLNIFAPGQLQAIPFGGRGNTGDGLRMAWKLGADMADMSFISGTYGSHPETGEVHELLTAYYVGAIIVNKGGRRFIDESLSYKTLGAAVLHEEDGLGVQIFDARVRALSHRGIPLKDMDTLEEKGHVFRADTLAELAELADVDPDTLEQTVARYNDVATRGGDDEVGRASLCNGVGELVPIEQAPFYAYPAKSLMTTTYCGVKTSAHAEVITVEGESIPGLYAIGEVVGGFHGAAYMTGSSLGKGAVFGLIVAQQAAQRAALAAHTPSGVGA</sequence>
<name>A0ABP7K015_9MICO</name>